<feature type="compositionally biased region" description="Basic and acidic residues" evidence="1">
    <location>
        <begin position="362"/>
        <end position="373"/>
    </location>
</feature>
<feature type="compositionally biased region" description="Basic residues" evidence="1">
    <location>
        <begin position="391"/>
        <end position="411"/>
    </location>
</feature>
<keyword evidence="2" id="KW-1133">Transmembrane helix</keyword>
<dbReference type="EMBL" id="JAHESF010000054">
    <property type="protein sequence ID" value="MBT1701013.1"/>
    <property type="molecule type" value="Genomic_DNA"/>
</dbReference>
<dbReference type="Proteomes" id="UP001319200">
    <property type="component" value="Unassembled WGS sequence"/>
</dbReference>
<dbReference type="GO" id="GO:0005886">
    <property type="term" value="C:plasma membrane"/>
    <property type="evidence" value="ECO:0007669"/>
    <property type="project" value="TreeGrafter"/>
</dbReference>
<evidence type="ECO:0000256" key="2">
    <source>
        <dbReference type="SAM" id="Phobius"/>
    </source>
</evidence>
<feature type="transmembrane region" description="Helical" evidence="2">
    <location>
        <begin position="12"/>
        <end position="35"/>
    </location>
</feature>
<protein>
    <submittedName>
        <fullName evidence="3">DUF748 domain-containing protein</fullName>
    </submittedName>
</protein>
<keyword evidence="2" id="KW-0472">Membrane</keyword>
<evidence type="ECO:0000256" key="1">
    <source>
        <dbReference type="SAM" id="MobiDB-lite"/>
    </source>
</evidence>
<organism evidence="3 4">
    <name type="scientific">Chryseosolibacter histidini</name>
    <dbReference type="NCBI Taxonomy" id="2782349"/>
    <lineage>
        <taxon>Bacteria</taxon>
        <taxon>Pseudomonadati</taxon>
        <taxon>Bacteroidota</taxon>
        <taxon>Cytophagia</taxon>
        <taxon>Cytophagales</taxon>
        <taxon>Chryseotaleaceae</taxon>
        <taxon>Chryseosolibacter</taxon>
    </lineage>
</organism>
<gene>
    <name evidence="3" type="ORF">KK083_29235</name>
</gene>
<comment type="caution">
    <text evidence="3">The sequence shown here is derived from an EMBL/GenBank/DDBJ whole genome shotgun (WGS) entry which is preliminary data.</text>
</comment>
<dbReference type="PANTHER" id="PTHR30441:SF8">
    <property type="entry name" value="DUF748 DOMAIN-CONTAINING PROTEIN"/>
    <property type="match status" value="1"/>
</dbReference>
<evidence type="ECO:0000313" key="4">
    <source>
        <dbReference type="Proteomes" id="UP001319200"/>
    </source>
</evidence>
<dbReference type="RefSeq" id="WP_254169700.1">
    <property type="nucleotide sequence ID" value="NZ_JAHESF010000054.1"/>
</dbReference>
<dbReference type="InterPro" id="IPR052894">
    <property type="entry name" value="AsmA-related"/>
</dbReference>
<dbReference type="PANTHER" id="PTHR30441">
    <property type="entry name" value="DUF748 DOMAIN-CONTAINING PROTEIN"/>
    <property type="match status" value="1"/>
</dbReference>
<name>A0AAP2DR76_9BACT</name>
<evidence type="ECO:0000313" key="3">
    <source>
        <dbReference type="EMBL" id="MBT1701013.1"/>
    </source>
</evidence>
<accession>A0AAP2DR76</accession>
<proteinExistence type="predicted"/>
<dbReference type="GO" id="GO:0090313">
    <property type="term" value="P:regulation of protein targeting to membrane"/>
    <property type="evidence" value="ECO:0007669"/>
    <property type="project" value="TreeGrafter"/>
</dbReference>
<reference evidence="3 4" key="1">
    <citation type="submission" date="2021-05" db="EMBL/GenBank/DDBJ databases">
        <title>A Polyphasic approach of four new species of the genus Ohtaekwangia: Ohtaekwangia histidinii sp. nov., Ohtaekwangia cretensis sp. nov., Ohtaekwangia indiensis sp. nov., Ohtaekwangia reichenbachii sp. nov. from diverse environment.</title>
        <authorList>
            <person name="Octaviana S."/>
        </authorList>
    </citation>
    <scope>NUCLEOTIDE SEQUENCE [LARGE SCALE GENOMIC DNA]</scope>
    <source>
        <strain evidence="3 4">PWU4</strain>
    </source>
</reference>
<feature type="compositionally biased region" description="Basic and acidic residues" evidence="1">
    <location>
        <begin position="380"/>
        <end position="390"/>
    </location>
</feature>
<sequence length="418" mass="47316">MAKKRGDRKRRGWVILVVVIAVLIGARLALPYVILHYANKTLATMEGYRGHIRDIDIALIRGAYQIDSAYLNKVDSITQQETPFVAVSKVDLSVEWAALLQGSIVGEVTFRKPVIRFTRNKVEPKDVQKDSSQLKHMLDGFMPLKVNRFNVHEGQIQYIDHTSNPPVDVSLTDAEITGINLINSYDSANTILPASIRATANIYDGTLSFNMKLDPLAEDPTFDMNAELKNTNLVKLNDFFKAYAKADVSKGSFGLFTEIAAKDGRFNGYVKPLIKDLKMLGAEDRKDNILKKLWEGLIGTAGEVFENQRNDQLATKIPFEGRINNPQANIWYAIVQVMQNAFVHALQPSFDQDINIAAVETDKEKAGKEDNKKTMLGRLFSKDDDATKEAKKQKRKERKAKKKEERRKKRERRDDEKS</sequence>
<keyword evidence="4" id="KW-1185">Reference proteome</keyword>
<feature type="region of interest" description="Disordered" evidence="1">
    <location>
        <begin position="362"/>
        <end position="418"/>
    </location>
</feature>
<dbReference type="AlphaFoldDB" id="A0AAP2DR76"/>
<keyword evidence="2" id="KW-0812">Transmembrane</keyword>